<dbReference type="Proteomes" id="UP000019116">
    <property type="component" value="Chromosome 5A"/>
</dbReference>
<feature type="region of interest" description="Disordered" evidence="1">
    <location>
        <begin position="62"/>
        <end position="116"/>
    </location>
</feature>
<reference evidence="2" key="1">
    <citation type="submission" date="2018-08" db="EMBL/GenBank/DDBJ databases">
        <authorList>
            <person name="Rossello M."/>
        </authorList>
    </citation>
    <scope>NUCLEOTIDE SEQUENCE [LARGE SCALE GENOMIC DNA]</scope>
    <source>
        <strain evidence="2">cv. Chinese Spring</strain>
    </source>
</reference>
<keyword evidence="3" id="KW-1185">Reference proteome</keyword>
<organism evidence="2">
    <name type="scientific">Triticum aestivum</name>
    <name type="common">Wheat</name>
    <dbReference type="NCBI Taxonomy" id="4565"/>
    <lineage>
        <taxon>Eukaryota</taxon>
        <taxon>Viridiplantae</taxon>
        <taxon>Streptophyta</taxon>
        <taxon>Embryophyta</taxon>
        <taxon>Tracheophyta</taxon>
        <taxon>Spermatophyta</taxon>
        <taxon>Magnoliopsida</taxon>
        <taxon>Liliopsida</taxon>
        <taxon>Poales</taxon>
        <taxon>Poaceae</taxon>
        <taxon>BOP clade</taxon>
        <taxon>Pooideae</taxon>
        <taxon>Triticodae</taxon>
        <taxon>Triticeae</taxon>
        <taxon>Triticinae</taxon>
        <taxon>Triticum</taxon>
    </lineage>
</organism>
<accession>A0A3B6KBI7</accession>
<dbReference type="Gramene" id="TraesRN5A0100131400.1">
    <property type="protein sequence ID" value="TraesRN5A0100131400.1"/>
    <property type="gene ID" value="TraesRN5A0100131400"/>
</dbReference>
<dbReference type="Gramene" id="TraesROB_scaffold_046414_01G000200.1">
    <property type="protein sequence ID" value="TraesROB_scaffold_046414_01G000200.1"/>
    <property type="gene ID" value="TraesROB_scaffold_046414_01G000200"/>
</dbReference>
<reference evidence="2" key="2">
    <citation type="submission" date="2018-10" db="UniProtKB">
        <authorList>
            <consortium name="EnsemblPlants"/>
        </authorList>
    </citation>
    <scope>IDENTIFICATION</scope>
</reference>
<proteinExistence type="predicted"/>
<protein>
    <recommendedName>
        <fullName evidence="4">Protein FAR1-RELATED SEQUENCE</fullName>
    </recommendedName>
</protein>
<name>A0A3B6KBI7_WHEAT</name>
<evidence type="ECO:0000313" key="3">
    <source>
        <dbReference type="Proteomes" id="UP000019116"/>
    </source>
</evidence>
<evidence type="ECO:0000313" key="2">
    <source>
        <dbReference type="EnsemblPlants" id="TraesCS5A02G050800.1"/>
    </source>
</evidence>
<dbReference type="AlphaFoldDB" id="A0A3B6KBI7"/>
<dbReference type="Gramene" id="TraesCLE_scaffold_047969_01G000200.1">
    <property type="protein sequence ID" value="TraesCLE_scaffold_047969_01G000200.1"/>
    <property type="gene ID" value="TraesCLE_scaffold_047969_01G000200"/>
</dbReference>
<dbReference type="Gramene" id="TraesCS5A03G0128900.1">
    <property type="protein sequence ID" value="TraesCS5A03G0128900.1.CDS"/>
    <property type="gene ID" value="TraesCS5A03G0128900"/>
</dbReference>
<evidence type="ECO:0000256" key="1">
    <source>
        <dbReference type="SAM" id="MobiDB-lite"/>
    </source>
</evidence>
<feature type="compositionally biased region" description="Polar residues" evidence="1">
    <location>
        <begin position="78"/>
        <end position="89"/>
    </location>
</feature>
<sequence length="205" mass="22194">MEVAGMEFLLDTVDRFPLLEEFADSVEQPDPVPLARMEANEPSYAGSAVSKDDSGCAQQIGEVEVDRNAPAARGRAATSPTRSAQSTGRVNPEAPGWTKRLRLGSAPPDRTPCPSRMSALEESMRKYAEEPRKNVVQPSLGLTFDSVGEAYDFYNLYSWETVSALDMKRAGLTLRGQSVCKKLCAVARGSQKQKIVGPVGVSVLL</sequence>
<dbReference type="OrthoDB" id="690883at2759"/>
<dbReference type="Gramene" id="TraesCS5A02G050800.1">
    <property type="protein sequence ID" value="TraesCS5A02G050800.1"/>
    <property type="gene ID" value="TraesCS5A02G050800"/>
</dbReference>
<dbReference type="EnsemblPlants" id="TraesCS5A02G050800.1">
    <property type="protein sequence ID" value="TraesCS5A02G050800.1"/>
    <property type="gene ID" value="TraesCS5A02G050800"/>
</dbReference>
<evidence type="ECO:0008006" key="4">
    <source>
        <dbReference type="Google" id="ProtNLM"/>
    </source>
</evidence>
<dbReference type="OMA" id="DSGCAQQ"/>